<organism evidence="2 3">
    <name type="scientific">Sphingomonas melonis</name>
    <dbReference type="NCBI Taxonomy" id="152682"/>
    <lineage>
        <taxon>Bacteria</taxon>
        <taxon>Pseudomonadati</taxon>
        <taxon>Pseudomonadota</taxon>
        <taxon>Alphaproteobacteria</taxon>
        <taxon>Sphingomonadales</taxon>
        <taxon>Sphingomonadaceae</taxon>
        <taxon>Sphingomonas</taxon>
    </lineage>
</organism>
<sequence>MLKSTVACIAWLLMVAPAAAEPTQIVVRVISQDGKFVGDHTGGASITLREVKSGRVLARGVTRGGTGDTERIMEASRRSPSIALADAASYKVTLDLGEPTLVDLEVEGPIGRPRSRISVRSQRWIVPGVPVTAGNGWLVELPGLAITPTISTQGRSVLITAKVELMCGCPITPDGPWPSADYAVTASIWSGRHELASAPLAFTAAPGTFSGRIALPRAGKAKIYVNAVNGRTGNSGLATVRLP</sequence>
<gene>
    <name evidence="2" type="ORF">SR41_17290</name>
</gene>
<dbReference type="RefSeq" id="WP_043061449.1">
    <property type="nucleotide sequence ID" value="NZ_QOWB01000014.1"/>
</dbReference>
<dbReference type="PATRIC" id="fig|1549858.7.peg.1497"/>
<feature type="signal peptide" evidence="1">
    <location>
        <begin position="1"/>
        <end position="20"/>
    </location>
</feature>
<dbReference type="GeneID" id="78486775"/>
<accession>A0A0D1KN47</accession>
<reference evidence="2 3" key="1">
    <citation type="submission" date="2015-01" db="EMBL/GenBank/DDBJ databases">
        <title>Genome of Sphingomonas taxi strain 30a.</title>
        <authorList>
            <person name="Eevers N."/>
            <person name="Van Hamme J."/>
            <person name="Bottos E."/>
            <person name="Weyens N."/>
            <person name="Vangronsveld J."/>
        </authorList>
    </citation>
    <scope>NUCLEOTIDE SEQUENCE [LARGE SCALE GENOMIC DNA]</scope>
    <source>
        <strain evidence="2 3">30a</strain>
    </source>
</reference>
<dbReference type="Proteomes" id="UP000033203">
    <property type="component" value="Unassembled WGS sequence"/>
</dbReference>
<protein>
    <submittedName>
        <fullName evidence="2">Uncharacterized protein</fullName>
    </submittedName>
</protein>
<name>A0A0D1KN47_9SPHN</name>
<feature type="chain" id="PRO_5002232284" evidence="1">
    <location>
        <begin position="21"/>
        <end position="243"/>
    </location>
</feature>
<dbReference type="EMBL" id="JXTP01000092">
    <property type="protein sequence ID" value="KIU25919.1"/>
    <property type="molecule type" value="Genomic_DNA"/>
</dbReference>
<comment type="caution">
    <text evidence="2">The sequence shown here is derived from an EMBL/GenBank/DDBJ whole genome shotgun (WGS) entry which is preliminary data.</text>
</comment>
<evidence type="ECO:0000256" key="1">
    <source>
        <dbReference type="SAM" id="SignalP"/>
    </source>
</evidence>
<dbReference type="AlphaFoldDB" id="A0A0D1KN47"/>
<evidence type="ECO:0000313" key="3">
    <source>
        <dbReference type="Proteomes" id="UP000033203"/>
    </source>
</evidence>
<evidence type="ECO:0000313" key="2">
    <source>
        <dbReference type="EMBL" id="KIU25919.1"/>
    </source>
</evidence>
<keyword evidence="1" id="KW-0732">Signal</keyword>
<proteinExistence type="predicted"/>